<keyword evidence="2" id="KW-1185">Reference proteome</keyword>
<evidence type="ECO:0000313" key="2">
    <source>
        <dbReference type="Proteomes" id="UP000198636"/>
    </source>
</evidence>
<gene>
    <name evidence="1" type="ORF">SAMN03080606_03798</name>
</gene>
<name>A0A1G5KVC1_9FIRM</name>
<reference evidence="1 2" key="1">
    <citation type="submission" date="2016-10" db="EMBL/GenBank/DDBJ databases">
        <authorList>
            <person name="de Groot N.N."/>
        </authorList>
    </citation>
    <scope>NUCLEOTIDE SEQUENCE [LARGE SCALE GENOMIC DNA]</scope>
    <source>
        <strain evidence="1 2">DSM 18978</strain>
    </source>
</reference>
<dbReference type="EMBL" id="FMUS01000032">
    <property type="protein sequence ID" value="SCZ04527.1"/>
    <property type="molecule type" value="Genomic_DNA"/>
</dbReference>
<proteinExistence type="predicted"/>
<protein>
    <recommendedName>
        <fullName evidence="3">DUF3788 domain-containing protein</fullName>
    </recommendedName>
</protein>
<dbReference type="STRING" id="1120976.SAMN03080606_03798"/>
<dbReference type="Pfam" id="PF12663">
    <property type="entry name" value="DUF3788"/>
    <property type="match status" value="1"/>
</dbReference>
<evidence type="ECO:0000313" key="1">
    <source>
        <dbReference type="EMBL" id="SCZ04527.1"/>
    </source>
</evidence>
<organism evidence="1 2">
    <name type="scientific">Alkaliphilus peptidifermentans DSM 18978</name>
    <dbReference type="NCBI Taxonomy" id="1120976"/>
    <lineage>
        <taxon>Bacteria</taxon>
        <taxon>Bacillati</taxon>
        <taxon>Bacillota</taxon>
        <taxon>Clostridia</taxon>
        <taxon>Peptostreptococcales</taxon>
        <taxon>Natronincolaceae</taxon>
        <taxon>Alkaliphilus</taxon>
    </lineage>
</organism>
<dbReference type="RefSeq" id="WP_091546804.1">
    <property type="nucleotide sequence ID" value="NZ_FMUS01000032.1"/>
</dbReference>
<dbReference type="InterPro" id="IPR024265">
    <property type="entry name" value="DUF3788"/>
</dbReference>
<evidence type="ECO:0008006" key="3">
    <source>
        <dbReference type="Google" id="ProtNLM"/>
    </source>
</evidence>
<accession>A0A1G5KVC1</accession>
<dbReference type="AlphaFoldDB" id="A0A1G5KVC1"/>
<dbReference type="OrthoDB" id="9090890at2"/>
<dbReference type="Proteomes" id="UP000198636">
    <property type="component" value="Unassembled WGS sequence"/>
</dbReference>
<sequence length="137" mass="16497">MMENMPTEVELSDLLGENRLEVWRDIVDFVEKNYNYETVWNKYKKTGKYELKFRRSGKTLCSLYPQTDSIEVLIVFGKKEREKFEASRNDFSEGINSLYDNTHQYHDGKWMYINLKDEELVDDIKRLIIIKKEPNKK</sequence>